<evidence type="ECO:0000313" key="3">
    <source>
        <dbReference type="Proteomes" id="UP000613266"/>
    </source>
</evidence>
<dbReference type="Pfam" id="PF03747">
    <property type="entry name" value="ADP_ribosyl_GH"/>
    <property type="match status" value="1"/>
</dbReference>
<protein>
    <submittedName>
        <fullName evidence="2">ADP-ribosylglycohydrolase family protein</fullName>
    </submittedName>
</protein>
<dbReference type="GO" id="GO:0046872">
    <property type="term" value="F:metal ion binding"/>
    <property type="evidence" value="ECO:0007669"/>
    <property type="project" value="UniProtKB-KW"/>
</dbReference>
<feature type="binding site" evidence="1">
    <location>
        <position position="67"/>
    </location>
    <ligand>
        <name>Mg(2+)</name>
        <dbReference type="ChEBI" id="CHEBI:18420"/>
        <label>1</label>
    </ligand>
</feature>
<dbReference type="InterPro" id="IPR005502">
    <property type="entry name" value="Ribosyl_crysJ1"/>
</dbReference>
<feature type="binding site" evidence="1">
    <location>
        <position position="269"/>
    </location>
    <ligand>
        <name>Mg(2+)</name>
        <dbReference type="ChEBI" id="CHEBI:18420"/>
        <label>1</label>
    </ligand>
</feature>
<dbReference type="InterPro" id="IPR036705">
    <property type="entry name" value="Ribosyl_crysJ1_sf"/>
</dbReference>
<keyword evidence="3" id="KW-1185">Reference proteome</keyword>
<dbReference type="Proteomes" id="UP000613266">
    <property type="component" value="Unassembled WGS sequence"/>
</dbReference>
<dbReference type="AlphaFoldDB" id="A0A931J6G6"/>
<comment type="caution">
    <text evidence="2">The sequence shown here is derived from an EMBL/GenBank/DDBJ whole genome shotgun (WGS) entry which is preliminary data.</text>
</comment>
<feature type="binding site" evidence="1">
    <location>
        <position position="270"/>
    </location>
    <ligand>
        <name>Mg(2+)</name>
        <dbReference type="ChEBI" id="CHEBI:18420"/>
        <label>1</label>
    </ligand>
</feature>
<dbReference type="EMBL" id="JAEDAK010000005">
    <property type="protein sequence ID" value="MBH9577192.1"/>
    <property type="molecule type" value="Genomic_DNA"/>
</dbReference>
<dbReference type="PANTHER" id="PTHR16222:SF12">
    <property type="entry name" value="ADP-RIBOSYLGLYCOHYDROLASE-RELATED"/>
    <property type="match status" value="1"/>
</dbReference>
<keyword evidence="1" id="KW-0460">Magnesium</keyword>
<feature type="binding site" evidence="1">
    <location>
        <position position="69"/>
    </location>
    <ligand>
        <name>Mg(2+)</name>
        <dbReference type="ChEBI" id="CHEBI:18420"/>
        <label>1</label>
    </ligand>
</feature>
<sequence>MTEAMHQASVQPAAARAERDRYRGALLGLACGDAVGTTAEFMPRGSFVPVTDMVGGGPFALLAGKWTDDTSMALCLAESLLAKGGVDVWDQMARYANWYEWGYWSSTGTCFDIGITTKGALHHFLTTGEPLAGPTDPQSAGNGSLMRLAPVAMRYAGDETQVQDMAALSSQTTHGAAECLDACRLFAVALSRALQGRPRQEVLDLGSLQLQSPSIQRLAQGSYRLKRRDEIVGNGYVVNSLEAALWCYQRHECFEEAVLAAANLGDDADTTAAITGQLAGATWGHGGIPAHWLERLCQAQEIGGLAEALWRARQQL</sequence>
<comment type="cofactor">
    <cofactor evidence="1">
        <name>Mg(2+)</name>
        <dbReference type="ChEBI" id="CHEBI:18420"/>
    </cofactor>
    <text evidence="1">Binds 2 magnesium ions per subunit.</text>
</comment>
<accession>A0A931J6G6</accession>
<keyword evidence="1" id="KW-0479">Metal-binding</keyword>
<feature type="binding site" evidence="1">
    <location>
        <position position="267"/>
    </location>
    <ligand>
        <name>Mg(2+)</name>
        <dbReference type="ChEBI" id="CHEBI:18420"/>
        <label>1</label>
    </ligand>
</feature>
<proteinExistence type="predicted"/>
<evidence type="ECO:0000313" key="2">
    <source>
        <dbReference type="EMBL" id="MBH9577192.1"/>
    </source>
</evidence>
<feature type="binding site" evidence="1">
    <location>
        <position position="68"/>
    </location>
    <ligand>
        <name>Mg(2+)</name>
        <dbReference type="ChEBI" id="CHEBI:18420"/>
        <label>1</label>
    </ligand>
</feature>
<dbReference type="InterPro" id="IPR050792">
    <property type="entry name" value="ADP-ribosylglycohydrolase"/>
</dbReference>
<dbReference type="PANTHER" id="PTHR16222">
    <property type="entry name" value="ADP-RIBOSYLGLYCOHYDROLASE"/>
    <property type="match status" value="1"/>
</dbReference>
<evidence type="ECO:0000256" key="1">
    <source>
        <dbReference type="PIRSR" id="PIRSR605502-1"/>
    </source>
</evidence>
<dbReference type="SUPFAM" id="SSF101478">
    <property type="entry name" value="ADP-ribosylglycohydrolase"/>
    <property type="match status" value="1"/>
</dbReference>
<gene>
    <name evidence="2" type="ORF">I7X39_09765</name>
</gene>
<dbReference type="Gene3D" id="1.10.4080.10">
    <property type="entry name" value="ADP-ribosylation/Crystallin J1"/>
    <property type="match status" value="1"/>
</dbReference>
<organism evidence="2 3">
    <name type="scientific">Inhella proteolytica</name>
    <dbReference type="NCBI Taxonomy" id="2795029"/>
    <lineage>
        <taxon>Bacteria</taxon>
        <taxon>Pseudomonadati</taxon>
        <taxon>Pseudomonadota</taxon>
        <taxon>Betaproteobacteria</taxon>
        <taxon>Burkholderiales</taxon>
        <taxon>Sphaerotilaceae</taxon>
        <taxon>Inhella</taxon>
    </lineage>
</organism>
<reference evidence="2" key="1">
    <citation type="submission" date="2020-12" db="EMBL/GenBank/DDBJ databases">
        <title>The genome sequence of Inhella sp. 1Y17.</title>
        <authorList>
            <person name="Liu Y."/>
        </authorList>
    </citation>
    <scope>NUCLEOTIDE SEQUENCE</scope>
    <source>
        <strain evidence="2">1Y17</strain>
    </source>
</reference>
<name>A0A931J6G6_9BURK</name>